<evidence type="ECO:0000259" key="2">
    <source>
        <dbReference type="PROSITE" id="PS50878"/>
    </source>
</evidence>
<evidence type="ECO:0000313" key="8">
    <source>
        <dbReference type="Proteomes" id="UP000663855"/>
    </source>
</evidence>
<evidence type="ECO:0000313" key="3">
    <source>
        <dbReference type="EMBL" id="CAF1063411.1"/>
    </source>
</evidence>
<evidence type="ECO:0000313" key="4">
    <source>
        <dbReference type="EMBL" id="CAF1685481.1"/>
    </source>
</evidence>
<comment type="caution">
    <text evidence="3">The sequence shown here is derived from an EMBL/GenBank/DDBJ whole genome shotgun (WGS) entry which is preliminary data.</text>
</comment>
<dbReference type="EMBL" id="CAJNRF010000418">
    <property type="protein sequence ID" value="CAF1960080.1"/>
    <property type="molecule type" value="Genomic_DNA"/>
</dbReference>
<dbReference type="PROSITE" id="PS50878">
    <property type="entry name" value="RT_POL"/>
    <property type="match status" value="1"/>
</dbReference>
<sequence>MDTNVSNELSSQSRSIIDPSLMEANRERPRKKTHGNKKLQRFRRRRRARGMSEATITNTIEARKREKEKQKSKQSKNVTNLSIVPETNPMITTVSGIKQHKTNNNEMKRIASKNKRKRDISSFQLNGHLVPSISHGNLRPPVTKKIKRNVFNQCIPSNSISVNKQYPIPIYLTHSPHFIFQTLRQQFNRLLNKKDEQIFVHVRLQLLDRKYRLEVDQRLWQSYLDLGLKEKLWPRSLYEIAKTDQSNLCENYIMTQLAIIDDQLDQCNIELDKQAQSSIPILLPSLENMDKDLTSYVLLHQNYLVKRIDQQVMRYKDEIHDRQLYQDLFTYNLTDTQRHVLEDIIHLRLTQLQVYKEFTMLEQRILRQFLPLNFDQFEKITAPDFYWPSIYDRTLVDMQNKRRTILKQGKRTLLNTFYAAYEYKVDEQEEQYQQSLNRFELQLSTRDQINGMSLINYFKAYMLHHTNQIISEIFQKLTYFRLNMNHRYQRSSSVKAVVSVSPEVTIDILHCPYKQEELSHLSLAPSYIRSNQSAIQPIKHRETQIKNNLKDIKDKVKRQLTNYCKREPPISRMNQFSELLEGLLRQHYLTPLSYADRMRAQREFQLVQSIRRKSQRAKLIIRVCDKGGGLHIGSKVDYERKAAKYRDDTKAYQELSYNPLMEIFTNVTNTLDVLKNEKQLNLKNYNRLMPKRDNVRLSYMYFNPKPHKAGTPLRPIMNTIKAVTRPISDFLDELIRPIYDQYNKDNTIIDGVNLIKRLKQYATDGHLKESTQFCTFDINNLYTMLPQDESIRILGDFLRHYVGERVQRISITTIQKLAEIVLKENAFVYDHKFYKQIIGGAMGSPFTLTLANIFMWDWEKRWVRRQKSKNEIYGRYIDDVFFTSNEPIEIVQQLLQDANGWHPNIKLESNIGSSVPFLDILLANNNGVLHTSVYHKPSAEPYVVPFISDHPRYIFQNIVQTALVRAIRYSSTFEAFNHERRTIRLMLLFNGYPTTYIDKEFRKIFGNYITSNSILPLINNEDKFFQLRAEHMKQPTAQHSQVEARIAQFEQNNIDNIVEDIIPMESTTTNKRKANKFPDKVIIHYTHEKRFPTMKKDMHTIFKKAFEGYGLEAVRLIVGHRNSANSERELIRKRPPLKYLKLNQ</sequence>
<name>A0A814LGZ4_9BILA</name>
<dbReference type="PANTHER" id="PTHR21301:SF10">
    <property type="entry name" value="REVERSE TRANSCRIPTASE DOMAIN-CONTAINING PROTEIN"/>
    <property type="match status" value="1"/>
</dbReference>
<protein>
    <recommendedName>
        <fullName evidence="2">Reverse transcriptase domain-containing protein</fullName>
    </recommendedName>
</protein>
<accession>A0A814LGZ4</accession>
<dbReference type="EMBL" id="CAJNOW010021817">
    <property type="protein sequence ID" value="CAF1685481.1"/>
    <property type="molecule type" value="Genomic_DNA"/>
</dbReference>
<dbReference type="EMBL" id="CAJNOV010001486">
    <property type="protein sequence ID" value="CAF1063411.1"/>
    <property type="molecule type" value="Genomic_DNA"/>
</dbReference>
<dbReference type="Proteomes" id="UP000681967">
    <property type="component" value="Unassembled WGS sequence"/>
</dbReference>
<evidence type="ECO:0000313" key="5">
    <source>
        <dbReference type="EMBL" id="CAF1960080.1"/>
    </source>
</evidence>
<evidence type="ECO:0000313" key="6">
    <source>
        <dbReference type="EMBL" id="CAF4107994.1"/>
    </source>
</evidence>
<dbReference type="PANTHER" id="PTHR21301">
    <property type="entry name" value="REVERSE TRANSCRIPTASE"/>
    <property type="match status" value="1"/>
</dbReference>
<proteinExistence type="predicted"/>
<dbReference type="OrthoDB" id="10039595at2759"/>
<feature type="domain" description="Reverse transcriptase" evidence="2">
    <location>
        <begin position="684"/>
        <end position="960"/>
    </location>
</feature>
<dbReference type="Proteomes" id="UP000663834">
    <property type="component" value="Unassembled WGS sequence"/>
</dbReference>
<feature type="compositionally biased region" description="Basic residues" evidence="1">
    <location>
        <begin position="28"/>
        <end position="49"/>
    </location>
</feature>
<evidence type="ECO:0000313" key="7">
    <source>
        <dbReference type="EMBL" id="CAF4142703.1"/>
    </source>
</evidence>
<feature type="region of interest" description="Disordered" evidence="1">
    <location>
        <begin position="1"/>
        <end position="80"/>
    </location>
</feature>
<dbReference type="Proteomes" id="UP000663856">
    <property type="component" value="Unassembled WGS sequence"/>
</dbReference>
<dbReference type="InterPro" id="IPR058912">
    <property type="entry name" value="HTH_animal"/>
</dbReference>
<gene>
    <name evidence="7" type="ORF">BYL167_LOCUS21109</name>
    <name evidence="3" type="ORF">CJN711_LOCUS5344</name>
    <name evidence="6" type="ORF">GIL414_LOCUS17436</name>
    <name evidence="4" type="ORF">KQP761_LOCUS38350</name>
    <name evidence="5" type="ORF">WKI299_LOCUS2795</name>
</gene>
<dbReference type="Pfam" id="PF26215">
    <property type="entry name" value="HTH_animal"/>
    <property type="match status" value="1"/>
</dbReference>
<reference evidence="3" key="1">
    <citation type="submission" date="2021-02" db="EMBL/GenBank/DDBJ databases">
        <authorList>
            <person name="Nowell W R."/>
        </authorList>
    </citation>
    <scope>NUCLEOTIDE SEQUENCE</scope>
</reference>
<dbReference type="InterPro" id="IPR000477">
    <property type="entry name" value="RT_dom"/>
</dbReference>
<organism evidence="3 8">
    <name type="scientific">Rotaria magnacalcarata</name>
    <dbReference type="NCBI Taxonomy" id="392030"/>
    <lineage>
        <taxon>Eukaryota</taxon>
        <taxon>Metazoa</taxon>
        <taxon>Spiralia</taxon>
        <taxon>Gnathifera</taxon>
        <taxon>Rotifera</taxon>
        <taxon>Eurotatoria</taxon>
        <taxon>Bdelloidea</taxon>
        <taxon>Philodinida</taxon>
        <taxon>Philodinidae</taxon>
        <taxon>Rotaria</taxon>
    </lineage>
</organism>
<dbReference type="Proteomes" id="UP000663855">
    <property type="component" value="Unassembled WGS sequence"/>
</dbReference>
<feature type="compositionally biased region" description="Polar residues" evidence="1">
    <location>
        <begin position="1"/>
        <end position="15"/>
    </location>
</feature>
<dbReference type="EMBL" id="CAJOBJ010008277">
    <property type="protein sequence ID" value="CAF4107994.1"/>
    <property type="molecule type" value="Genomic_DNA"/>
</dbReference>
<dbReference type="AlphaFoldDB" id="A0A814LGZ4"/>
<feature type="compositionally biased region" description="Basic and acidic residues" evidence="1">
    <location>
        <begin position="61"/>
        <end position="71"/>
    </location>
</feature>
<dbReference type="Proteomes" id="UP000681720">
    <property type="component" value="Unassembled WGS sequence"/>
</dbReference>
<dbReference type="EMBL" id="CAJOBH010009507">
    <property type="protein sequence ID" value="CAF4142703.1"/>
    <property type="molecule type" value="Genomic_DNA"/>
</dbReference>
<evidence type="ECO:0000256" key="1">
    <source>
        <dbReference type="SAM" id="MobiDB-lite"/>
    </source>
</evidence>